<evidence type="ECO:0000313" key="2">
    <source>
        <dbReference type="Proteomes" id="UP001396334"/>
    </source>
</evidence>
<reference evidence="1 2" key="1">
    <citation type="journal article" date="2024" name="G3 (Bethesda)">
        <title>Genome assembly of Hibiscus sabdariffa L. provides insights into metabolisms of medicinal natural products.</title>
        <authorList>
            <person name="Kim T."/>
        </authorList>
    </citation>
    <scope>NUCLEOTIDE SEQUENCE [LARGE SCALE GENOMIC DNA]</scope>
    <source>
        <strain evidence="1">TK-2024</strain>
        <tissue evidence="1">Old leaves</tissue>
    </source>
</reference>
<organism evidence="1 2">
    <name type="scientific">Hibiscus sabdariffa</name>
    <name type="common">roselle</name>
    <dbReference type="NCBI Taxonomy" id="183260"/>
    <lineage>
        <taxon>Eukaryota</taxon>
        <taxon>Viridiplantae</taxon>
        <taxon>Streptophyta</taxon>
        <taxon>Embryophyta</taxon>
        <taxon>Tracheophyta</taxon>
        <taxon>Spermatophyta</taxon>
        <taxon>Magnoliopsida</taxon>
        <taxon>eudicotyledons</taxon>
        <taxon>Gunneridae</taxon>
        <taxon>Pentapetalae</taxon>
        <taxon>rosids</taxon>
        <taxon>malvids</taxon>
        <taxon>Malvales</taxon>
        <taxon>Malvaceae</taxon>
        <taxon>Malvoideae</taxon>
        <taxon>Hibiscus</taxon>
    </lineage>
</organism>
<comment type="caution">
    <text evidence="1">The sequence shown here is derived from an EMBL/GenBank/DDBJ whole genome shotgun (WGS) entry which is preliminary data.</text>
</comment>
<keyword evidence="2" id="KW-1185">Reference proteome</keyword>
<proteinExistence type="predicted"/>
<sequence length="151" mass="16819">MGLRGLGDFVANDCGFLISPGFLACPTVDEWFYLPSTLSLCVFLWSEVKHIWWLTFVFGGIQRVLQGPGGWLLGGRTIQKAEKWCIIGDTNIVSRPEEKLGELRLIHPNEGKLEKSDRDIVSLEWSTAFPKAIGIIDVVVALDHTPIVLLL</sequence>
<dbReference type="PROSITE" id="PS51257">
    <property type="entry name" value="PROKAR_LIPOPROTEIN"/>
    <property type="match status" value="1"/>
</dbReference>
<evidence type="ECO:0000313" key="1">
    <source>
        <dbReference type="EMBL" id="KAK9001817.1"/>
    </source>
</evidence>
<protein>
    <submittedName>
        <fullName evidence="1">Uncharacterized protein</fullName>
    </submittedName>
</protein>
<name>A0ABR2QMB6_9ROSI</name>
<dbReference type="Proteomes" id="UP001396334">
    <property type="component" value="Unassembled WGS sequence"/>
</dbReference>
<accession>A0ABR2QMB6</accession>
<dbReference type="EMBL" id="JBBPBN010000035">
    <property type="protein sequence ID" value="KAK9001817.1"/>
    <property type="molecule type" value="Genomic_DNA"/>
</dbReference>
<gene>
    <name evidence="1" type="ORF">V6N11_024515</name>
</gene>